<protein>
    <submittedName>
        <fullName evidence="1">Uncharacterized protein</fullName>
    </submittedName>
</protein>
<keyword evidence="2" id="KW-1185">Reference proteome</keyword>
<dbReference type="Proteomes" id="UP001160390">
    <property type="component" value="Unassembled WGS sequence"/>
</dbReference>
<reference evidence="1" key="1">
    <citation type="submission" date="2023-01" db="EMBL/GenBank/DDBJ databases">
        <authorList>
            <person name="Piombo E."/>
        </authorList>
    </citation>
    <scope>NUCLEOTIDE SEQUENCE</scope>
</reference>
<gene>
    <name evidence="1" type="ORF">CCHLO57077_00005651</name>
</gene>
<name>A0AA35MJQ7_9HYPO</name>
<evidence type="ECO:0000313" key="1">
    <source>
        <dbReference type="EMBL" id="CAI6097956.1"/>
    </source>
</evidence>
<dbReference type="EMBL" id="CABFNP030001297">
    <property type="protein sequence ID" value="CAI6097956.1"/>
    <property type="molecule type" value="Genomic_DNA"/>
</dbReference>
<organism evidence="1 2">
    <name type="scientific">Clonostachys chloroleuca</name>
    <dbReference type="NCBI Taxonomy" id="1926264"/>
    <lineage>
        <taxon>Eukaryota</taxon>
        <taxon>Fungi</taxon>
        <taxon>Dikarya</taxon>
        <taxon>Ascomycota</taxon>
        <taxon>Pezizomycotina</taxon>
        <taxon>Sordariomycetes</taxon>
        <taxon>Hypocreomycetidae</taxon>
        <taxon>Hypocreales</taxon>
        <taxon>Bionectriaceae</taxon>
        <taxon>Clonostachys</taxon>
    </lineage>
</organism>
<comment type="caution">
    <text evidence="1">The sequence shown here is derived from an EMBL/GenBank/DDBJ whole genome shotgun (WGS) entry which is preliminary data.</text>
</comment>
<dbReference type="AlphaFoldDB" id="A0AA35MJQ7"/>
<evidence type="ECO:0000313" key="2">
    <source>
        <dbReference type="Proteomes" id="UP001160390"/>
    </source>
</evidence>
<sequence length="72" mass="7525">MLKRMTLSVIIGNNNKVGVGEDNIASDLHDELLATSDNAHSASAEPPPQLSLGTPTTSVRIVKGLSGINPME</sequence>
<accession>A0AA35MJQ7</accession>
<proteinExistence type="predicted"/>